<dbReference type="OrthoDB" id="7331812at2759"/>
<comment type="cofactor">
    <cofactor evidence="1">
        <name>a divalent metal cation</name>
        <dbReference type="ChEBI" id="CHEBI:60240"/>
    </cofactor>
</comment>
<dbReference type="GO" id="GO:0046872">
    <property type="term" value="F:metal ion binding"/>
    <property type="evidence" value="ECO:0007669"/>
    <property type="project" value="UniProtKB-KW"/>
</dbReference>
<keyword evidence="5" id="KW-1185">Reference proteome</keyword>
<dbReference type="AlphaFoldDB" id="A0A821W560"/>
<keyword evidence="2" id="KW-0479">Metal-binding</keyword>
<evidence type="ECO:0000256" key="2">
    <source>
        <dbReference type="ARBA" id="ARBA00022723"/>
    </source>
</evidence>
<proteinExistence type="predicted"/>
<dbReference type="EMBL" id="CAJOBZ010000053">
    <property type="protein sequence ID" value="CAF4919789.1"/>
    <property type="molecule type" value="Genomic_DNA"/>
</dbReference>
<feature type="domain" description="DDE Tnp4" evidence="3">
    <location>
        <begin position="1"/>
        <end position="86"/>
    </location>
</feature>
<evidence type="ECO:0000313" key="4">
    <source>
        <dbReference type="EMBL" id="CAF4919789.1"/>
    </source>
</evidence>
<reference evidence="4" key="1">
    <citation type="submission" date="2021-02" db="EMBL/GenBank/DDBJ databases">
        <authorList>
            <person name="Steward A R."/>
        </authorList>
    </citation>
    <scope>NUCLEOTIDE SEQUENCE</scope>
</reference>
<dbReference type="Pfam" id="PF13359">
    <property type="entry name" value="DDE_Tnp_4"/>
    <property type="match status" value="1"/>
</dbReference>
<sequence>MADRGFNVQDIFAAKGIGINIPTFLKGKSQLSGVKVKPDRQLAGQQDHIERLIGLSKTFNILISDLNPCYVPLASRIFFVCIMLCNFREVFVNK</sequence>
<dbReference type="PANTHER" id="PTHR23080">
    <property type="entry name" value="THAP DOMAIN PROTEIN"/>
    <property type="match status" value="1"/>
</dbReference>
<organism evidence="4 5">
    <name type="scientific">Pieris macdunnoughi</name>
    <dbReference type="NCBI Taxonomy" id="345717"/>
    <lineage>
        <taxon>Eukaryota</taxon>
        <taxon>Metazoa</taxon>
        <taxon>Ecdysozoa</taxon>
        <taxon>Arthropoda</taxon>
        <taxon>Hexapoda</taxon>
        <taxon>Insecta</taxon>
        <taxon>Pterygota</taxon>
        <taxon>Neoptera</taxon>
        <taxon>Endopterygota</taxon>
        <taxon>Lepidoptera</taxon>
        <taxon>Glossata</taxon>
        <taxon>Ditrysia</taxon>
        <taxon>Papilionoidea</taxon>
        <taxon>Pieridae</taxon>
        <taxon>Pierinae</taxon>
        <taxon>Pieris</taxon>
    </lineage>
</organism>
<protein>
    <recommendedName>
        <fullName evidence="3">DDE Tnp4 domain-containing protein</fullName>
    </recommendedName>
</protein>
<accession>A0A821W560</accession>
<evidence type="ECO:0000256" key="1">
    <source>
        <dbReference type="ARBA" id="ARBA00001968"/>
    </source>
</evidence>
<comment type="caution">
    <text evidence="4">The sequence shown here is derived from an EMBL/GenBank/DDBJ whole genome shotgun (WGS) entry which is preliminary data.</text>
</comment>
<dbReference type="InterPro" id="IPR027806">
    <property type="entry name" value="HARBI1_dom"/>
</dbReference>
<evidence type="ECO:0000259" key="3">
    <source>
        <dbReference type="Pfam" id="PF13359"/>
    </source>
</evidence>
<evidence type="ECO:0000313" key="5">
    <source>
        <dbReference type="Proteomes" id="UP000663880"/>
    </source>
</evidence>
<gene>
    <name evidence="4" type="ORF">PMACD_LOCUS12914</name>
</gene>
<name>A0A821W560_9NEOP</name>
<dbReference type="Proteomes" id="UP000663880">
    <property type="component" value="Unassembled WGS sequence"/>
</dbReference>